<dbReference type="AlphaFoldDB" id="A0A5D0HVE1"/>
<dbReference type="RefSeq" id="WP_148543436.1">
    <property type="nucleotide sequence ID" value="NZ_VSDQ01000679.1"/>
</dbReference>
<dbReference type="OrthoDB" id="1467310at2"/>
<sequence>MRKYILILAILFIGTSVYAQNTNVKVKHEQKGDLVEATYFYADGTVQQKGTFNQDGKLHGTWTSFDAKGNKIALGNYENGKKVGKWTFWNNGEVKEVNFVDSKIASVTHTSKSDGL</sequence>
<gene>
    <name evidence="2" type="ORF">FUA24_14190</name>
</gene>
<keyword evidence="1" id="KW-0732">Signal</keyword>
<feature type="signal peptide" evidence="1">
    <location>
        <begin position="1"/>
        <end position="19"/>
    </location>
</feature>
<keyword evidence="2" id="KW-0808">Transferase</keyword>
<dbReference type="Pfam" id="PF07661">
    <property type="entry name" value="MORN_2"/>
    <property type="match status" value="2"/>
</dbReference>
<dbReference type="InterPro" id="IPR011652">
    <property type="entry name" value="MORN_2"/>
</dbReference>
<evidence type="ECO:0000256" key="1">
    <source>
        <dbReference type="SAM" id="SignalP"/>
    </source>
</evidence>
<name>A0A5D0HVE1_9FLAO</name>
<proteinExistence type="predicted"/>
<dbReference type="Proteomes" id="UP000323930">
    <property type="component" value="Unassembled WGS sequence"/>
</dbReference>
<evidence type="ECO:0000313" key="3">
    <source>
        <dbReference type="Proteomes" id="UP000323930"/>
    </source>
</evidence>
<dbReference type="Gene3D" id="2.20.110.10">
    <property type="entry name" value="Histone H3 K4-specific methyltransferase SET7/9 N-terminal domain"/>
    <property type="match status" value="1"/>
</dbReference>
<protein>
    <submittedName>
        <fullName evidence="2">Nicotinic acid mononucleotide adenyltransferase</fullName>
    </submittedName>
</protein>
<dbReference type="GO" id="GO:0016740">
    <property type="term" value="F:transferase activity"/>
    <property type="evidence" value="ECO:0007669"/>
    <property type="project" value="UniProtKB-KW"/>
</dbReference>
<feature type="chain" id="PRO_5022908077" evidence="1">
    <location>
        <begin position="20"/>
        <end position="116"/>
    </location>
</feature>
<keyword evidence="3" id="KW-1185">Reference proteome</keyword>
<reference evidence="2 3" key="1">
    <citation type="submission" date="2019-08" db="EMBL/GenBank/DDBJ databases">
        <title>Seonamhaeicola sediminis sp. nov., isolated from marine sediment.</title>
        <authorList>
            <person name="Cao W.R."/>
        </authorList>
    </citation>
    <scope>NUCLEOTIDE SEQUENCE [LARGE SCALE GENOMIC DNA]</scope>
    <source>
        <strain evidence="2 3">B011</strain>
    </source>
</reference>
<accession>A0A5D0HVE1</accession>
<organism evidence="2 3">
    <name type="scientific">Seonamhaeicola marinus</name>
    <dbReference type="NCBI Taxonomy" id="1912246"/>
    <lineage>
        <taxon>Bacteria</taxon>
        <taxon>Pseudomonadati</taxon>
        <taxon>Bacteroidota</taxon>
        <taxon>Flavobacteriia</taxon>
        <taxon>Flavobacteriales</taxon>
        <taxon>Flavobacteriaceae</taxon>
    </lineage>
</organism>
<evidence type="ECO:0000313" key="2">
    <source>
        <dbReference type="EMBL" id="TYA74469.1"/>
    </source>
</evidence>
<dbReference type="EMBL" id="VSDQ01000679">
    <property type="protein sequence ID" value="TYA74469.1"/>
    <property type="molecule type" value="Genomic_DNA"/>
</dbReference>
<comment type="caution">
    <text evidence="2">The sequence shown here is derived from an EMBL/GenBank/DDBJ whole genome shotgun (WGS) entry which is preliminary data.</text>
</comment>
<dbReference type="SUPFAM" id="SSF82185">
    <property type="entry name" value="Histone H3 K4-specific methyltransferase SET7/9 N-terminal domain"/>
    <property type="match status" value="1"/>
</dbReference>